<keyword evidence="7" id="KW-0238">DNA-binding</keyword>
<dbReference type="EMBL" id="UINC01012082">
    <property type="protein sequence ID" value="SVA52962.1"/>
    <property type="molecule type" value="Genomic_DNA"/>
</dbReference>
<dbReference type="SMART" id="SM01058">
    <property type="entry name" value="CarD_TRCF"/>
    <property type="match status" value="1"/>
</dbReference>
<dbReference type="InterPro" id="IPR014001">
    <property type="entry name" value="Helicase_ATP-bd"/>
</dbReference>
<evidence type="ECO:0000256" key="1">
    <source>
        <dbReference type="ARBA" id="ARBA00022490"/>
    </source>
</evidence>
<dbReference type="GO" id="GO:0005524">
    <property type="term" value="F:ATP binding"/>
    <property type="evidence" value="ECO:0007669"/>
    <property type="project" value="UniProtKB-KW"/>
</dbReference>
<dbReference type="InterPro" id="IPR041471">
    <property type="entry name" value="UvrB_inter"/>
</dbReference>
<dbReference type="InterPro" id="IPR011545">
    <property type="entry name" value="DEAD/DEAH_box_helicase_dom"/>
</dbReference>
<evidence type="ECO:0000256" key="8">
    <source>
        <dbReference type="ARBA" id="ARBA00023204"/>
    </source>
</evidence>
<evidence type="ECO:0000256" key="7">
    <source>
        <dbReference type="ARBA" id="ARBA00023125"/>
    </source>
</evidence>
<name>A0A381WKJ3_9ZZZZ</name>
<dbReference type="Pfam" id="PF02559">
    <property type="entry name" value="CarD_TRCF_RID"/>
    <property type="match status" value="1"/>
</dbReference>
<dbReference type="Gene3D" id="2.40.10.170">
    <property type="match status" value="1"/>
</dbReference>
<sequence>MVTKKNRINNFQEQLFSWAIQKGQKVIITSNPLLAESTYQELEKRHQKVSLFPHTETLPYDFFSPSKHIKNLRMQALSGLLADEINILIISIQALMSPCPDKAHLLPFELLETNKDIDRKNLISGLQNSGYERKDIVKEVGEFALRGSIIDIYATGYDEPIRIEISESKIESLRTFDPTSQITTQKINSFSAIPPYEYALNQKGINLFKKNWRNYFDAFEEDSDIFKSIAKGKAEEGSEIYLPLFFRGRANVINYLDKFDAVLLDKNVLKEIKNYELLINERYEEYRYDITRPLLKPSELFLTKNEFKSFLTGREVANISFKNLNSKKIIKVKTKSIQPKKEYNHQIPEIDDRVVHLFHGIGIFKGLKNIKTKNTSNECLEIEYRNNSKVFVPIESMHLVSKYFGPEETNIDELGSKKWERKKTLAIKKTFDTAAELLNTQAKRNSRKGKKYQIPKNEYVEFCREFQFIETQDQKNTILEIEKDLQDSIPMDRLVCGEVGFGKTEVAMRASFISAFNNSQTCVLVPTTVLAQQHYESFIKRFSNSPINIQKLSRDISVRKRKEILSQLKEGHIDIIIGTHALLQGSIQFQDLGLLIIDEEHRFGV</sequence>
<feature type="non-terminal residue" evidence="10">
    <location>
        <position position="605"/>
    </location>
</feature>
<dbReference type="InterPro" id="IPR036101">
    <property type="entry name" value="CarD-like/TRCF_RID_sf"/>
</dbReference>
<dbReference type="InterPro" id="IPR027417">
    <property type="entry name" value="P-loop_NTPase"/>
</dbReference>
<keyword evidence="5" id="KW-0347">Helicase</keyword>
<feature type="domain" description="Helicase ATP-binding" evidence="9">
    <location>
        <begin position="484"/>
        <end position="605"/>
    </location>
</feature>
<evidence type="ECO:0000256" key="4">
    <source>
        <dbReference type="ARBA" id="ARBA00022801"/>
    </source>
</evidence>
<evidence type="ECO:0000256" key="2">
    <source>
        <dbReference type="ARBA" id="ARBA00022741"/>
    </source>
</evidence>
<feature type="non-terminal residue" evidence="10">
    <location>
        <position position="1"/>
    </location>
</feature>
<dbReference type="SMART" id="SM00487">
    <property type="entry name" value="DEXDc"/>
    <property type="match status" value="1"/>
</dbReference>
<keyword evidence="6" id="KW-0067">ATP-binding</keyword>
<dbReference type="InterPro" id="IPR003711">
    <property type="entry name" value="CarD-like/TRCF_RID"/>
</dbReference>
<evidence type="ECO:0000256" key="5">
    <source>
        <dbReference type="ARBA" id="ARBA00022806"/>
    </source>
</evidence>
<dbReference type="GO" id="GO:0003677">
    <property type="term" value="F:DNA binding"/>
    <property type="evidence" value="ECO:0007669"/>
    <property type="project" value="UniProtKB-KW"/>
</dbReference>
<evidence type="ECO:0000259" key="9">
    <source>
        <dbReference type="PROSITE" id="PS51192"/>
    </source>
</evidence>
<gene>
    <name evidence="10" type="ORF">METZ01_LOCUS105816</name>
</gene>
<dbReference type="Gene3D" id="3.40.50.300">
    <property type="entry name" value="P-loop containing nucleotide triphosphate hydrolases"/>
    <property type="match status" value="1"/>
</dbReference>
<evidence type="ECO:0000313" key="10">
    <source>
        <dbReference type="EMBL" id="SVA52962.1"/>
    </source>
</evidence>
<evidence type="ECO:0000256" key="3">
    <source>
        <dbReference type="ARBA" id="ARBA00022763"/>
    </source>
</evidence>
<evidence type="ECO:0000256" key="6">
    <source>
        <dbReference type="ARBA" id="ARBA00022840"/>
    </source>
</evidence>
<dbReference type="Pfam" id="PF17757">
    <property type="entry name" value="UvrB_inter"/>
    <property type="match status" value="1"/>
</dbReference>
<dbReference type="GO" id="GO:0003678">
    <property type="term" value="F:DNA helicase activity"/>
    <property type="evidence" value="ECO:0007669"/>
    <property type="project" value="TreeGrafter"/>
</dbReference>
<dbReference type="Pfam" id="PF00270">
    <property type="entry name" value="DEAD"/>
    <property type="match status" value="1"/>
</dbReference>
<reference evidence="10" key="1">
    <citation type="submission" date="2018-05" db="EMBL/GenBank/DDBJ databases">
        <authorList>
            <person name="Lanie J.A."/>
            <person name="Ng W.-L."/>
            <person name="Kazmierczak K.M."/>
            <person name="Andrzejewski T.M."/>
            <person name="Davidsen T.M."/>
            <person name="Wayne K.J."/>
            <person name="Tettelin H."/>
            <person name="Glass J.I."/>
            <person name="Rusch D."/>
            <person name="Podicherti R."/>
            <person name="Tsui H.-C.T."/>
            <person name="Winkler M.E."/>
        </authorList>
    </citation>
    <scope>NUCLEOTIDE SEQUENCE</scope>
</reference>
<dbReference type="InterPro" id="IPR047112">
    <property type="entry name" value="RecG/Mfd"/>
</dbReference>
<keyword evidence="4" id="KW-0378">Hydrolase</keyword>
<keyword evidence="2" id="KW-0547">Nucleotide-binding</keyword>
<dbReference type="GO" id="GO:0006281">
    <property type="term" value="P:DNA repair"/>
    <property type="evidence" value="ECO:0007669"/>
    <property type="project" value="UniProtKB-KW"/>
</dbReference>
<keyword evidence="8" id="KW-0234">DNA repair</keyword>
<proteinExistence type="predicted"/>
<dbReference type="PROSITE" id="PS51192">
    <property type="entry name" value="HELICASE_ATP_BIND_1"/>
    <property type="match status" value="1"/>
</dbReference>
<dbReference type="PANTHER" id="PTHR47964:SF1">
    <property type="entry name" value="ATP-DEPENDENT DNA HELICASE HOMOLOG RECG, CHLOROPLASTIC"/>
    <property type="match status" value="1"/>
</dbReference>
<dbReference type="SUPFAM" id="SSF141259">
    <property type="entry name" value="CarD-like"/>
    <property type="match status" value="1"/>
</dbReference>
<dbReference type="PANTHER" id="PTHR47964">
    <property type="entry name" value="ATP-DEPENDENT DNA HELICASE HOMOLOG RECG, CHLOROPLASTIC"/>
    <property type="match status" value="1"/>
</dbReference>
<keyword evidence="3" id="KW-0227">DNA damage</keyword>
<organism evidence="10">
    <name type="scientific">marine metagenome</name>
    <dbReference type="NCBI Taxonomy" id="408172"/>
    <lineage>
        <taxon>unclassified sequences</taxon>
        <taxon>metagenomes</taxon>
        <taxon>ecological metagenomes</taxon>
    </lineage>
</organism>
<dbReference type="Gene3D" id="3.40.50.11180">
    <property type="match status" value="1"/>
</dbReference>
<accession>A0A381WKJ3</accession>
<protein>
    <recommendedName>
        <fullName evidence="9">Helicase ATP-binding domain-containing protein</fullName>
    </recommendedName>
</protein>
<dbReference type="Gene3D" id="3.30.2060.10">
    <property type="entry name" value="Penicillin-binding protein 1b domain"/>
    <property type="match status" value="1"/>
</dbReference>
<dbReference type="SUPFAM" id="SSF52540">
    <property type="entry name" value="P-loop containing nucleoside triphosphate hydrolases"/>
    <property type="match status" value="2"/>
</dbReference>
<dbReference type="AlphaFoldDB" id="A0A381WKJ3"/>
<keyword evidence="1" id="KW-0963">Cytoplasm</keyword>
<dbReference type="GO" id="GO:0016787">
    <property type="term" value="F:hydrolase activity"/>
    <property type="evidence" value="ECO:0007669"/>
    <property type="project" value="UniProtKB-KW"/>
</dbReference>